<evidence type="ECO:0000313" key="2">
    <source>
        <dbReference type="EMBL" id="KAF4031229.1"/>
    </source>
</evidence>
<evidence type="ECO:0000313" key="3">
    <source>
        <dbReference type="EMBL" id="KAF4141448.1"/>
    </source>
</evidence>
<dbReference type="Proteomes" id="UP000704712">
    <property type="component" value="Unassembled WGS sequence"/>
</dbReference>
<protein>
    <submittedName>
        <fullName evidence="2">Uncharacterized protein</fullName>
    </submittedName>
</protein>
<dbReference type="AlphaFoldDB" id="A0A833SS88"/>
<evidence type="ECO:0000256" key="1">
    <source>
        <dbReference type="SAM" id="MobiDB-lite"/>
    </source>
</evidence>
<dbReference type="EMBL" id="JAACNO010001350">
    <property type="protein sequence ID" value="KAF4141448.1"/>
    <property type="molecule type" value="Genomic_DNA"/>
</dbReference>
<name>A0A833SS88_PHYIN</name>
<dbReference type="Proteomes" id="UP000602510">
    <property type="component" value="Unassembled WGS sequence"/>
</dbReference>
<proteinExistence type="predicted"/>
<keyword evidence="4" id="KW-1185">Reference proteome</keyword>
<evidence type="ECO:0000313" key="4">
    <source>
        <dbReference type="Proteomes" id="UP000602510"/>
    </source>
</evidence>
<gene>
    <name evidence="2" type="ORF">GN244_ATG16959</name>
    <name evidence="3" type="ORF">GN958_ATG09419</name>
</gene>
<dbReference type="EMBL" id="WSZM01000598">
    <property type="protein sequence ID" value="KAF4031229.1"/>
    <property type="molecule type" value="Genomic_DNA"/>
</dbReference>
<accession>A0A833SS88</accession>
<feature type="region of interest" description="Disordered" evidence="1">
    <location>
        <begin position="31"/>
        <end position="74"/>
    </location>
</feature>
<sequence>MAVRYTSNRSAPLCLPWVSSRRGDIYPKKQQEMTGWHHQTEDYPLRSTVEPPGDPRAQLPKISTQTVAEAGKNA</sequence>
<reference evidence="2" key="1">
    <citation type="submission" date="2020-04" db="EMBL/GenBank/DDBJ databases">
        <title>Hybrid Assembly of Korean Phytophthora infestans isolates.</title>
        <authorList>
            <person name="Prokchorchik M."/>
            <person name="Lee Y."/>
            <person name="Seo J."/>
            <person name="Cho J.-H."/>
            <person name="Park Y.-E."/>
            <person name="Jang D.-C."/>
            <person name="Im J.-S."/>
            <person name="Choi J.-G."/>
            <person name="Park H.-J."/>
            <person name="Lee G.-B."/>
            <person name="Lee Y.-G."/>
            <person name="Hong S.-Y."/>
            <person name="Cho K."/>
            <person name="Sohn K.H."/>
        </authorList>
    </citation>
    <scope>NUCLEOTIDE SEQUENCE</scope>
    <source>
        <strain evidence="2">KR_1_A1</strain>
        <strain evidence="3">KR_2_A2</strain>
    </source>
</reference>
<comment type="caution">
    <text evidence="2">The sequence shown here is derived from an EMBL/GenBank/DDBJ whole genome shotgun (WGS) entry which is preliminary data.</text>
</comment>
<organism evidence="2 4">
    <name type="scientific">Phytophthora infestans</name>
    <name type="common">Potato late blight agent</name>
    <name type="synonym">Botrytis infestans</name>
    <dbReference type="NCBI Taxonomy" id="4787"/>
    <lineage>
        <taxon>Eukaryota</taxon>
        <taxon>Sar</taxon>
        <taxon>Stramenopiles</taxon>
        <taxon>Oomycota</taxon>
        <taxon>Peronosporomycetes</taxon>
        <taxon>Peronosporales</taxon>
        <taxon>Peronosporaceae</taxon>
        <taxon>Phytophthora</taxon>
    </lineage>
</organism>